<feature type="domain" description="Choice-of-anchor A" evidence="1">
    <location>
        <begin position="29"/>
        <end position="275"/>
    </location>
</feature>
<dbReference type="KEGG" id="luo:HHL09_23870"/>
<dbReference type="InterPro" id="IPR013424">
    <property type="entry name" value="Ice-binding_C"/>
</dbReference>
<dbReference type="InterPro" id="IPR026588">
    <property type="entry name" value="Choice_anch_A"/>
</dbReference>
<evidence type="ECO:0000259" key="1">
    <source>
        <dbReference type="Pfam" id="PF20597"/>
    </source>
</evidence>
<proteinExistence type="predicted"/>
<organism evidence="2 3">
    <name type="scientific">Luteolibacter luteus</name>
    <dbReference type="NCBI Taxonomy" id="2728835"/>
    <lineage>
        <taxon>Bacteria</taxon>
        <taxon>Pseudomonadati</taxon>
        <taxon>Verrucomicrobiota</taxon>
        <taxon>Verrucomicrobiia</taxon>
        <taxon>Verrucomicrobiales</taxon>
        <taxon>Verrucomicrobiaceae</taxon>
        <taxon>Luteolibacter</taxon>
    </lineage>
</organism>
<dbReference type="NCBIfam" id="TIGR04215">
    <property type="entry name" value="choice_anch_A"/>
    <property type="match status" value="1"/>
</dbReference>
<reference evidence="2 3" key="1">
    <citation type="submission" date="2020-04" db="EMBL/GenBank/DDBJ databases">
        <title>Luteolibacter sp. G-1-1-1 isolated from soil.</title>
        <authorList>
            <person name="Dahal R.H."/>
        </authorList>
    </citation>
    <scope>NUCLEOTIDE SEQUENCE [LARGE SCALE GENOMIC DNA]</scope>
    <source>
        <strain evidence="2 3">G-1-1-1</strain>
    </source>
</reference>
<evidence type="ECO:0000313" key="2">
    <source>
        <dbReference type="EMBL" id="QJE98690.1"/>
    </source>
</evidence>
<name>A0A858RRC7_9BACT</name>
<dbReference type="Proteomes" id="UP000501812">
    <property type="component" value="Chromosome"/>
</dbReference>
<gene>
    <name evidence="2" type="ORF">HHL09_23870</name>
</gene>
<evidence type="ECO:0000313" key="3">
    <source>
        <dbReference type="Proteomes" id="UP000501812"/>
    </source>
</evidence>
<dbReference type="AlphaFoldDB" id="A0A858RRC7"/>
<sequence length="312" mass="31894">MKLINRTLAGSLFAGLVVLGSAAHGAVLSFASNYNIYVLGNMTQWNVDSEGRVAVAGDASLTNYGVGSKFSSNPSSAGDMLVVGGNLSYNGGEVHYGNLVYGGTLSGNFGIPHGTTTHGSAMDFATANNYLTSASSYWGGMASNGATTNQWGGIQMVGTDPTLNIFTLSGAMLGSSWGVTIDAPAGSTVLVNVTGDSAAMQNMGLNFQDLNSDGTGTVVRNNVIYNFVDATSLTLNGVGVQGSILAPKATVNFNNGNIDGQLIAGTLIGTGEAHNYLFQGNLPAPLPIPEPSSALLVGLAGGMLAMRRKRSH</sequence>
<dbReference type="RefSeq" id="WP_169457177.1">
    <property type="nucleotide sequence ID" value="NZ_CP051774.1"/>
</dbReference>
<dbReference type="NCBIfam" id="TIGR02595">
    <property type="entry name" value="PEP_CTERM"/>
    <property type="match status" value="1"/>
</dbReference>
<accession>A0A858RRC7</accession>
<dbReference type="EMBL" id="CP051774">
    <property type="protein sequence ID" value="QJE98690.1"/>
    <property type="molecule type" value="Genomic_DNA"/>
</dbReference>
<protein>
    <submittedName>
        <fullName evidence="2">Choice-of-anchor A family protein</fullName>
    </submittedName>
</protein>
<dbReference type="Pfam" id="PF20597">
    <property type="entry name" value="pAdhesive_15"/>
    <property type="match status" value="1"/>
</dbReference>
<keyword evidence="3" id="KW-1185">Reference proteome</keyword>